<protein>
    <submittedName>
        <fullName evidence="1">Uncharacterized protein</fullName>
    </submittedName>
</protein>
<keyword evidence="2" id="KW-1185">Reference proteome</keyword>
<gene>
    <name evidence="1" type="primary">AUGUSTUS-3.0.2_34610</name>
    <name evidence="1" type="ORF">TcasGA2_TC034610</name>
</gene>
<reference evidence="1 2" key="2">
    <citation type="journal article" date="2010" name="Nucleic Acids Res.">
        <title>BeetleBase in 2010: revisions to provide comprehensive genomic information for Tribolium castaneum.</title>
        <authorList>
            <person name="Kim H.S."/>
            <person name="Murphy T."/>
            <person name="Xia J."/>
            <person name="Caragea D."/>
            <person name="Park Y."/>
            <person name="Beeman R.W."/>
            <person name="Lorenzen M.D."/>
            <person name="Butcher S."/>
            <person name="Manak J.R."/>
            <person name="Brown S.J."/>
        </authorList>
    </citation>
    <scope>GENOME REANNOTATION</scope>
    <source>
        <strain evidence="1 2">Georgia GA2</strain>
    </source>
</reference>
<evidence type="ECO:0000313" key="2">
    <source>
        <dbReference type="Proteomes" id="UP000007266"/>
    </source>
</evidence>
<dbReference type="InParanoid" id="A0A139WKV2"/>
<accession>A0A139WKV2</accession>
<organism evidence="1 2">
    <name type="scientific">Tribolium castaneum</name>
    <name type="common">Red flour beetle</name>
    <dbReference type="NCBI Taxonomy" id="7070"/>
    <lineage>
        <taxon>Eukaryota</taxon>
        <taxon>Metazoa</taxon>
        <taxon>Ecdysozoa</taxon>
        <taxon>Arthropoda</taxon>
        <taxon>Hexapoda</taxon>
        <taxon>Insecta</taxon>
        <taxon>Pterygota</taxon>
        <taxon>Neoptera</taxon>
        <taxon>Endopterygota</taxon>
        <taxon>Coleoptera</taxon>
        <taxon>Polyphaga</taxon>
        <taxon>Cucujiformia</taxon>
        <taxon>Tenebrionidae</taxon>
        <taxon>Tenebrionidae incertae sedis</taxon>
        <taxon>Tribolium</taxon>
    </lineage>
</organism>
<evidence type="ECO:0000313" key="1">
    <source>
        <dbReference type="EMBL" id="KYB28523.1"/>
    </source>
</evidence>
<dbReference type="EMBL" id="KQ971325">
    <property type="protein sequence ID" value="KYB28523.1"/>
    <property type="molecule type" value="Genomic_DNA"/>
</dbReference>
<reference evidence="1 2" key="1">
    <citation type="journal article" date="2008" name="Nature">
        <title>The genome of the model beetle and pest Tribolium castaneum.</title>
        <authorList>
            <consortium name="Tribolium Genome Sequencing Consortium"/>
            <person name="Richards S."/>
            <person name="Gibbs R.A."/>
            <person name="Weinstock G.M."/>
            <person name="Brown S.J."/>
            <person name="Denell R."/>
            <person name="Beeman R.W."/>
            <person name="Gibbs R."/>
            <person name="Beeman R.W."/>
            <person name="Brown S.J."/>
            <person name="Bucher G."/>
            <person name="Friedrich M."/>
            <person name="Grimmelikhuijzen C.J."/>
            <person name="Klingler M."/>
            <person name="Lorenzen M."/>
            <person name="Richards S."/>
            <person name="Roth S."/>
            <person name="Schroder R."/>
            <person name="Tautz D."/>
            <person name="Zdobnov E.M."/>
            <person name="Muzny D."/>
            <person name="Gibbs R.A."/>
            <person name="Weinstock G.M."/>
            <person name="Attaway T."/>
            <person name="Bell S."/>
            <person name="Buhay C.J."/>
            <person name="Chandrabose M.N."/>
            <person name="Chavez D."/>
            <person name="Clerk-Blankenburg K.P."/>
            <person name="Cree A."/>
            <person name="Dao M."/>
            <person name="Davis C."/>
            <person name="Chacko J."/>
            <person name="Dinh H."/>
            <person name="Dugan-Rocha S."/>
            <person name="Fowler G."/>
            <person name="Garner T.T."/>
            <person name="Garnes J."/>
            <person name="Gnirke A."/>
            <person name="Hawes A."/>
            <person name="Hernandez J."/>
            <person name="Hines S."/>
            <person name="Holder M."/>
            <person name="Hume J."/>
            <person name="Jhangiani S.N."/>
            <person name="Joshi V."/>
            <person name="Khan Z.M."/>
            <person name="Jackson L."/>
            <person name="Kovar C."/>
            <person name="Kowis A."/>
            <person name="Lee S."/>
            <person name="Lewis L.R."/>
            <person name="Margolis J."/>
            <person name="Morgan M."/>
            <person name="Nazareth L.V."/>
            <person name="Nguyen N."/>
            <person name="Okwuonu G."/>
            <person name="Parker D."/>
            <person name="Richards S."/>
            <person name="Ruiz S.J."/>
            <person name="Santibanez J."/>
            <person name="Savard J."/>
            <person name="Scherer S.E."/>
            <person name="Schneider B."/>
            <person name="Sodergren E."/>
            <person name="Tautz D."/>
            <person name="Vattahil S."/>
            <person name="Villasana D."/>
            <person name="White C.S."/>
            <person name="Wright R."/>
            <person name="Park Y."/>
            <person name="Beeman R.W."/>
            <person name="Lord J."/>
            <person name="Oppert B."/>
            <person name="Lorenzen M."/>
            <person name="Brown S."/>
            <person name="Wang L."/>
            <person name="Savard J."/>
            <person name="Tautz D."/>
            <person name="Richards S."/>
            <person name="Weinstock G."/>
            <person name="Gibbs R.A."/>
            <person name="Liu Y."/>
            <person name="Worley K."/>
            <person name="Weinstock G."/>
            <person name="Elsik C.G."/>
            <person name="Reese J.T."/>
            <person name="Elhaik E."/>
            <person name="Landan G."/>
            <person name="Graur D."/>
            <person name="Arensburger P."/>
            <person name="Atkinson P."/>
            <person name="Beeman R.W."/>
            <person name="Beidler J."/>
            <person name="Brown S.J."/>
            <person name="Demuth J.P."/>
            <person name="Drury D.W."/>
            <person name="Du Y.Z."/>
            <person name="Fujiwara H."/>
            <person name="Lorenzen M."/>
            <person name="Maselli V."/>
            <person name="Osanai M."/>
            <person name="Park Y."/>
            <person name="Robertson H.M."/>
            <person name="Tu Z."/>
            <person name="Wang J.J."/>
            <person name="Wang S."/>
            <person name="Richards S."/>
            <person name="Song H."/>
            <person name="Zhang L."/>
            <person name="Sodergren E."/>
            <person name="Werner D."/>
            <person name="Stanke M."/>
            <person name="Morgenstern B."/>
            <person name="Solovyev V."/>
            <person name="Kosarev P."/>
            <person name="Brown G."/>
            <person name="Chen H.C."/>
            <person name="Ermolaeva O."/>
            <person name="Hlavina W."/>
            <person name="Kapustin Y."/>
            <person name="Kiryutin B."/>
            <person name="Kitts P."/>
            <person name="Maglott D."/>
            <person name="Pruitt K."/>
            <person name="Sapojnikov V."/>
            <person name="Souvorov A."/>
            <person name="Mackey A.J."/>
            <person name="Waterhouse R.M."/>
            <person name="Wyder S."/>
            <person name="Zdobnov E.M."/>
            <person name="Zdobnov E.M."/>
            <person name="Wyder S."/>
            <person name="Kriventseva E.V."/>
            <person name="Kadowaki T."/>
            <person name="Bork P."/>
            <person name="Aranda M."/>
            <person name="Bao R."/>
            <person name="Beermann A."/>
            <person name="Berns N."/>
            <person name="Bolognesi R."/>
            <person name="Bonneton F."/>
            <person name="Bopp D."/>
            <person name="Brown S.J."/>
            <person name="Bucher G."/>
            <person name="Butts T."/>
            <person name="Chaumot A."/>
            <person name="Denell R.E."/>
            <person name="Ferrier D.E."/>
            <person name="Friedrich M."/>
            <person name="Gordon C.M."/>
            <person name="Jindra M."/>
            <person name="Klingler M."/>
            <person name="Lan Q."/>
            <person name="Lattorff H.M."/>
            <person name="Laudet V."/>
            <person name="von Levetsow C."/>
            <person name="Liu Z."/>
            <person name="Lutz R."/>
            <person name="Lynch J.A."/>
            <person name="da Fonseca R.N."/>
            <person name="Posnien N."/>
            <person name="Reuter R."/>
            <person name="Roth S."/>
            <person name="Savard J."/>
            <person name="Schinko J.B."/>
            <person name="Schmitt C."/>
            <person name="Schoppmeier M."/>
            <person name="Schroder R."/>
            <person name="Shippy T.D."/>
            <person name="Simonnet F."/>
            <person name="Marques-Souza H."/>
            <person name="Tautz D."/>
            <person name="Tomoyasu Y."/>
            <person name="Trauner J."/>
            <person name="Van der Zee M."/>
            <person name="Vervoort M."/>
            <person name="Wittkopp N."/>
            <person name="Wimmer E.A."/>
            <person name="Yang X."/>
            <person name="Jones A.K."/>
            <person name="Sattelle D.B."/>
            <person name="Ebert P.R."/>
            <person name="Nelson D."/>
            <person name="Scott J.G."/>
            <person name="Beeman R.W."/>
            <person name="Muthukrishnan S."/>
            <person name="Kramer K.J."/>
            <person name="Arakane Y."/>
            <person name="Beeman R.W."/>
            <person name="Zhu Q."/>
            <person name="Hogenkamp D."/>
            <person name="Dixit R."/>
            <person name="Oppert B."/>
            <person name="Jiang H."/>
            <person name="Zou Z."/>
            <person name="Marshall J."/>
            <person name="Elpidina E."/>
            <person name="Vinokurov K."/>
            <person name="Oppert C."/>
            <person name="Zou Z."/>
            <person name="Evans J."/>
            <person name="Lu Z."/>
            <person name="Zhao P."/>
            <person name="Sumathipala N."/>
            <person name="Altincicek B."/>
            <person name="Vilcinskas A."/>
            <person name="Williams M."/>
            <person name="Hultmark D."/>
            <person name="Hetru C."/>
            <person name="Jiang H."/>
            <person name="Grimmelikhuijzen C.J."/>
            <person name="Hauser F."/>
            <person name="Cazzamali G."/>
            <person name="Williamson M."/>
            <person name="Park Y."/>
            <person name="Li B."/>
            <person name="Tanaka Y."/>
            <person name="Predel R."/>
            <person name="Neupert S."/>
            <person name="Schachtner J."/>
            <person name="Verleyen P."/>
            <person name="Raible F."/>
            <person name="Bork P."/>
            <person name="Friedrich M."/>
            <person name="Walden K.K."/>
            <person name="Robertson H.M."/>
            <person name="Angeli S."/>
            <person name="Foret S."/>
            <person name="Bucher G."/>
            <person name="Schuetz S."/>
            <person name="Maleszka R."/>
            <person name="Wimmer E.A."/>
            <person name="Beeman R.W."/>
            <person name="Lorenzen M."/>
            <person name="Tomoyasu Y."/>
            <person name="Miller S.C."/>
            <person name="Grossmann D."/>
            <person name="Bucher G."/>
        </authorList>
    </citation>
    <scope>NUCLEOTIDE SEQUENCE [LARGE SCALE GENOMIC DNA]</scope>
    <source>
        <strain evidence="1 2">Georgia GA2</strain>
    </source>
</reference>
<sequence length="12" mass="1353">IKNKIAYFGLVS</sequence>
<name>A0A139WKV2_TRICA</name>
<proteinExistence type="predicted"/>
<feature type="non-terminal residue" evidence="1">
    <location>
        <position position="1"/>
    </location>
</feature>
<dbReference type="Proteomes" id="UP000007266">
    <property type="component" value="Linkage group 3"/>
</dbReference>